<reference evidence="3 4" key="1">
    <citation type="journal article" date="2021" name="Int. J. Syst. Evol. Microbiol.">
        <title>Novosphingobium decolorationis sp. nov., an aniline blue-decolourizing bacterium isolated from East Pacific sediment.</title>
        <authorList>
            <person name="Chen X."/>
            <person name="Dong B."/>
            <person name="Chen T."/>
            <person name="Ren N."/>
            <person name="Wang J."/>
            <person name="Xu Y."/>
            <person name="Yang J."/>
            <person name="Zhu S."/>
            <person name="Chen J."/>
        </authorList>
    </citation>
    <scope>NUCLEOTIDE SEQUENCE [LARGE SCALE GENOMIC DNA]</scope>
    <source>
        <strain evidence="3 4">502str22</strain>
    </source>
</reference>
<dbReference type="EMBL" id="CP054856">
    <property type="protein sequence ID" value="QVM85001.1"/>
    <property type="molecule type" value="Genomic_DNA"/>
</dbReference>
<evidence type="ECO:0000313" key="3">
    <source>
        <dbReference type="EMBL" id="QVM85001.1"/>
    </source>
</evidence>
<keyword evidence="1" id="KW-0812">Transmembrane</keyword>
<evidence type="ECO:0000259" key="2">
    <source>
        <dbReference type="Pfam" id="PF10881"/>
    </source>
</evidence>
<name>A0ABX8EA03_9SPHN</name>
<dbReference type="RefSeq" id="WP_213500694.1">
    <property type="nucleotide sequence ID" value="NZ_CP054856.1"/>
</dbReference>
<dbReference type="InterPro" id="IPR024402">
    <property type="entry name" value="DUF2726"/>
</dbReference>
<evidence type="ECO:0000313" key="4">
    <source>
        <dbReference type="Proteomes" id="UP000677126"/>
    </source>
</evidence>
<gene>
    <name evidence="3" type="ORF">HT578_16030</name>
</gene>
<dbReference type="Pfam" id="PF10881">
    <property type="entry name" value="DUF2726"/>
    <property type="match status" value="1"/>
</dbReference>
<keyword evidence="1" id="KW-0472">Membrane</keyword>
<feature type="transmembrane region" description="Helical" evidence="1">
    <location>
        <begin position="12"/>
        <end position="33"/>
    </location>
</feature>
<keyword evidence="1" id="KW-1133">Transmembrane helix</keyword>
<accession>A0ABX8EA03</accession>
<protein>
    <submittedName>
        <fullName evidence="3">DUF2726 domain-containing protein</fullName>
    </submittedName>
</protein>
<proteinExistence type="predicted"/>
<organism evidence="3 4">
    <name type="scientific">Novosphingobium decolorationis</name>
    <dbReference type="NCBI Taxonomy" id="2698673"/>
    <lineage>
        <taxon>Bacteria</taxon>
        <taxon>Pseudomonadati</taxon>
        <taxon>Pseudomonadota</taxon>
        <taxon>Alphaproteobacteria</taxon>
        <taxon>Sphingomonadales</taxon>
        <taxon>Sphingomonadaceae</taxon>
        <taxon>Novosphingobium</taxon>
    </lineage>
</organism>
<sequence length="218" mass="23927">MPDEILALIDKPHLLIAVLAIGGVLGMAVERFVESSKRAERRAYWQKRKAKGARFSGRRKSASKESVTATSRVSATEQLDIVMDAEFSAQPLLNRPERRLMSVLDACVREGAPDWRVMAQVSMGEIVRSDDEDAYFAVNSKRVDLLVVNDAYEPLHAIEFQGTGHHLGRDAAARDAVKREALRKAGIGYVEVASGDSPSDVRLAVAKLLRQSGRGDQA</sequence>
<evidence type="ECO:0000256" key="1">
    <source>
        <dbReference type="SAM" id="Phobius"/>
    </source>
</evidence>
<dbReference type="Proteomes" id="UP000677126">
    <property type="component" value="Chromosome"/>
</dbReference>
<feature type="domain" description="DUF2726" evidence="2">
    <location>
        <begin position="90"/>
        <end position="205"/>
    </location>
</feature>
<keyword evidence="4" id="KW-1185">Reference proteome</keyword>